<evidence type="ECO:0000256" key="4">
    <source>
        <dbReference type="SAM" id="MobiDB-lite"/>
    </source>
</evidence>
<name>A0A2V3VZQ3_9BACI</name>
<reference evidence="5 6" key="1">
    <citation type="submission" date="2018-05" db="EMBL/GenBank/DDBJ databases">
        <title>Genomic Encyclopedia of Type Strains, Phase IV (KMG-IV): sequencing the most valuable type-strain genomes for metagenomic binning, comparative biology and taxonomic classification.</title>
        <authorList>
            <person name="Goeker M."/>
        </authorList>
    </citation>
    <scope>NUCLEOTIDE SEQUENCE [LARGE SCALE GENOMIC DNA]</scope>
    <source>
        <strain evidence="5 6">DSM 28556</strain>
    </source>
</reference>
<organism evidence="5 6">
    <name type="scientific">Pseudogracilibacillus auburnensis</name>
    <dbReference type="NCBI Taxonomy" id="1494959"/>
    <lineage>
        <taxon>Bacteria</taxon>
        <taxon>Bacillati</taxon>
        <taxon>Bacillota</taxon>
        <taxon>Bacilli</taxon>
        <taxon>Bacillales</taxon>
        <taxon>Bacillaceae</taxon>
        <taxon>Pseudogracilibacillus</taxon>
    </lineage>
</organism>
<comment type="similarity">
    <text evidence="3">Belongs to the CotF family.</text>
</comment>
<evidence type="ECO:0000313" key="6">
    <source>
        <dbReference type="Proteomes" id="UP000247978"/>
    </source>
</evidence>
<dbReference type="Gene3D" id="1.20.1260.10">
    <property type="match status" value="1"/>
</dbReference>
<gene>
    <name evidence="5" type="ORF">DFR56_108200</name>
</gene>
<dbReference type="PANTHER" id="PTHR39183">
    <property type="entry name" value="SPORE COAT PROTEIN F-LIKE PROTEIN YHCQ"/>
    <property type="match status" value="1"/>
</dbReference>
<comment type="caution">
    <text evidence="5">The sequence shown here is derived from an EMBL/GenBank/DDBJ whole genome shotgun (WGS) entry which is preliminary data.</text>
</comment>
<evidence type="ECO:0000313" key="5">
    <source>
        <dbReference type="EMBL" id="PXW86381.1"/>
    </source>
</evidence>
<keyword evidence="5" id="KW-0167">Capsid protein</keyword>
<dbReference type="Pfam" id="PF07875">
    <property type="entry name" value="Coat_F"/>
    <property type="match status" value="1"/>
</dbReference>
<comment type="subcellular location">
    <subcellularLocation>
        <location evidence="2">Spore coat</location>
    </subcellularLocation>
</comment>
<feature type="region of interest" description="Disordered" evidence="4">
    <location>
        <begin position="1"/>
        <end position="24"/>
    </location>
</feature>
<keyword evidence="1" id="KW-0749">Sporulation</keyword>
<dbReference type="GO" id="GO:0030435">
    <property type="term" value="P:sporulation resulting in formation of a cellular spore"/>
    <property type="evidence" value="ECO:0007669"/>
    <property type="project" value="UniProtKB-KW"/>
</dbReference>
<sequence>MFNQNKQQNQGMQQSSQMPPQQQFGGHELMDAHEAIGALSGGLEHYVIYDQHIQDQQLSTMMQRQRTFLTQLYNTIVDTLKTGQDPAVKTQTYNMEEDNKSIYGMKPSAPKTPIQSINEITDECISSAVLGHLKGIASHFTLAALEATNPVLRRVFADSVPNVIELAFEMYLYQNKHQYYQVPQFQQQDMQAIMNSYAPIQGNMSH</sequence>
<dbReference type="RefSeq" id="WP_242694544.1">
    <property type="nucleotide sequence ID" value="NZ_JADIJL010000003.1"/>
</dbReference>
<evidence type="ECO:0000256" key="1">
    <source>
        <dbReference type="ARBA" id="ARBA00022969"/>
    </source>
</evidence>
<keyword evidence="5" id="KW-0946">Virion</keyword>
<dbReference type="InterPro" id="IPR012851">
    <property type="entry name" value="Spore_coat_CotF-like"/>
</dbReference>
<evidence type="ECO:0000256" key="3">
    <source>
        <dbReference type="ARBA" id="ARBA00024344"/>
    </source>
</evidence>
<dbReference type="AlphaFoldDB" id="A0A2V3VZQ3"/>
<dbReference type="PANTHER" id="PTHR39183:SF1">
    <property type="entry name" value="SPORE COAT PROTEIN F-LIKE PROTEIN YHCQ"/>
    <property type="match status" value="1"/>
</dbReference>
<keyword evidence="6" id="KW-1185">Reference proteome</keyword>
<dbReference type="EMBL" id="QJJQ01000008">
    <property type="protein sequence ID" value="PXW86381.1"/>
    <property type="molecule type" value="Genomic_DNA"/>
</dbReference>
<dbReference type="InterPro" id="IPR012347">
    <property type="entry name" value="Ferritin-like"/>
</dbReference>
<evidence type="ECO:0000256" key="2">
    <source>
        <dbReference type="ARBA" id="ARBA00024325"/>
    </source>
</evidence>
<protein>
    <submittedName>
        <fullName evidence="5">Spore coat protein CotF</fullName>
    </submittedName>
</protein>
<proteinExistence type="inferred from homology"/>
<dbReference type="Proteomes" id="UP000247978">
    <property type="component" value="Unassembled WGS sequence"/>
</dbReference>
<accession>A0A2V3VZQ3</accession>